<evidence type="ECO:0000256" key="1">
    <source>
        <dbReference type="SAM" id="MobiDB-lite"/>
    </source>
</evidence>
<dbReference type="EMBL" id="JAQOWY010000087">
    <property type="protein sequence ID" value="KAK1851908.1"/>
    <property type="molecule type" value="Genomic_DNA"/>
</dbReference>
<protein>
    <submittedName>
        <fullName evidence="2">Uncharacterized protein</fullName>
    </submittedName>
</protein>
<organism evidence="2 3">
    <name type="scientific">Colletotrichum chrysophilum</name>
    <dbReference type="NCBI Taxonomy" id="1836956"/>
    <lineage>
        <taxon>Eukaryota</taxon>
        <taxon>Fungi</taxon>
        <taxon>Dikarya</taxon>
        <taxon>Ascomycota</taxon>
        <taxon>Pezizomycotina</taxon>
        <taxon>Sordariomycetes</taxon>
        <taxon>Hypocreomycetidae</taxon>
        <taxon>Glomerellales</taxon>
        <taxon>Glomerellaceae</taxon>
        <taxon>Colletotrichum</taxon>
        <taxon>Colletotrichum gloeosporioides species complex</taxon>
    </lineage>
</organism>
<gene>
    <name evidence="2" type="ORF">CCHR01_05503</name>
</gene>
<feature type="compositionally biased region" description="Basic and acidic residues" evidence="1">
    <location>
        <begin position="1"/>
        <end position="10"/>
    </location>
</feature>
<evidence type="ECO:0000313" key="3">
    <source>
        <dbReference type="Proteomes" id="UP001243330"/>
    </source>
</evidence>
<accession>A0AAD9AQ00</accession>
<name>A0AAD9AQ00_9PEZI</name>
<keyword evidence="3" id="KW-1185">Reference proteome</keyword>
<proteinExistence type="predicted"/>
<reference evidence="2" key="1">
    <citation type="submission" date="2023-01" db="EMBL/GenBank/DDBJ databases">
        <title>Colletotrichum chrysophilum M932 genome sequence.</title>
        <authorList>
            <person name="Baroncelli R."/>
        </authorList>
    </citation>
    <scope>NUCLEOTIDE SEQUENCE</scope>
    <source>
        <strain evidence="2">M932</strain>
    </source>
</reference>
<sequence length="109" mass="11514">MWMPGEKKPDISGAALRDPMGDATALSEPLSGGHWMDVTSVSGLDWAPSLPCQSTYPPRPPLPVARAGGVWKGTQSAASIINVPEVLRPSAPNTDDFDIGLSQNEMRAS</sequence>
<dbReference type="AlphaFoldDB" id="A0AAD9AQ00"/>
<feature type="region of interest" description="Disordered" evidence="1">
    <location>
        <begin position="1"/>
        <end position="32"/>
    </location>
</feature>
<feature type="region of interest" description="Disordered" evidence="1">
    <location>
        <begin position="88"/>
        <end position="109"/>
    </location>
</feature>
<comment type="caution">
    <text evidence="2">The sequence shown here is derived from an EMBL/GenBank/DDBJ whole genome shotgun (WGS) entry which is preliminary data.</text>
</comment>
<dbReference type="Proteomes" id="UP001243330">
    <property type="component" value="Unassembled WGS sequence"/>
</dbReference>
<evidence type="ECO:0000313" key="2">
    <source>
        <dbReference type="EMBL" id="KAK1851908.1"/>
    </source>
</evidence>